<dbReference type="InterPro" id="IPR011010">
    <property type="entry name" value="DNA_brk_join_enz"/>
</dbReference>
<dbReference type="RefSeq" id="WP_171778647.1">
    <property type="nucleotide sequence ID" value="NZ_CP045273.1"/>
</dbReference>
<evidence type="ECO:0000256" key="2">
    <source>
        <dbReference type="ARBA" id="ARBA00022908"/>
    </source>
</evidence>
<reference evidence="8 9" key="1">
    <citation type="submission" date="2019-10" db="EMBL/GenBank/DDBJ databases">
        <title>Complete genome sequences for adaption low water activity.</title>
        <authorList>
            <person name="Zhao L."/>
            <person name="Zhong J."/>
        </authorList>
    </citation>
    <scope>NUCLEOTIDE SEQUENCE [LARGE SCALE GENOMIC DNA]</scope>
    <source>
        <strain evidence="8 9">FDU301</strain>
        <plasmid evidence="9">pfdu301a</plasmid>
    </source>
</reference>
<accession>A0A6M6E120</accession>
<dbReference type="Gene3D" id="1.10.150.130">
    <property type="match status" value="1"/>
</dbReference>
<name>A0A6M6E120_PRIMG</name>
<dbReference type="Pfam" id="PF02899">
    <property type="entry name" value="Phage_int_SAM_1"/>
    <property type="match status" value="1"/>
</dbReference>
<dbReference type="InterPro" id="IPR004107">
    <property type="entry name" value="Integrase_SAM-like_N"/>
</dbReference>
<dbReference type="InterPro" id="IPR010998">
    <property type="entry name" value="Integrase_recombinase_N"/>
</dbReference>
<dbReference type="InterPro" id="IPR044068">
    <property type="entry name" value="CB"/>
</dbReference>
<dbReference type="GO" id="GO:0003677">
    <property type="term" value="F:DNA binding"/>
    <property type="evidence" value="ECO:0007669"/>
    <property type="project" value="UniProtKB-UniRule"/>
</dbReference>
<dbReference type="PROSITE" id="PS51898">
    <property type="entry name" value="TYR_RECOMBINASE"/>
    <property type="match status" value="1"/>
</dbReference>
<evidence type="ECO:0000256" key="5">
    <source>
        <dbReference type="PROSITE-ProRule" id="PRU01248"/>
    </source>
</evidence>
<keyword evidence="3 5" id="KW-0238">DNA-binding</keyword>
<dbReference type="SUPFAM" id="SSF56349">
    <property type="entry name" value="DNA breaking-rejoining enzymes"/>
    <property type="match status" value="1"/>
</dbReference>
<dbReference type="PROSITE" id="PS51900">
    <property type="entry name" value="CB"/>
    <property type="match status" value="1"/>
</dbReference>
<geneLocation type="plasmid" evidence="9">
    <name>pfdu301a</name>
</geneLocation>
<organism evidence="8 9">
    <name type="scientific">Priestia megaterium</name>
    <name type="common">Bacillus megaterium</name>
    <dbReference type="NCBI Taxonomy" id="1404"/>
    <lineage>
        <taxon>Bacteria</taxon>
        <taxon>Bacillati</taxon>
        <taxon>Bacillota</taxon>
        <taxon>Bacilli</taxon>
        <taxon>Bacillales</taxon>
        <taxon>Bacillaceae</taxon>
        <taxon>Priestia</taxon>
    </lineage>
</organism>
<dbReference type="InterPro" id="IPR002104">
    <property type="entry name" value="Integrase_catalytic"/>
</dbReference>
<protein>
    <submittedName>
        <fullName evidence="8">Tyrosine-type recombinase/integrase</fullName>
    </submittedName>
</protein>
<feature type="domain" description="Core-binding (CB)" evidence="7">
    <location>
        <begin position="23"/>
        <end position="107"/>
    </location>
</feature>
<evidence type="ECO:0000313" key="9">
    <source>
        <dbReference type="Proteomes" id="UP000501076"/>
    </source>
</evidence>
<keyword evidence="8" id="KW-0614">Plasmid</keyword>
<sequence>MASKANEFNKYIEQDGRLNFKGAPDEIFIEAFKKIKLFSRPLSDHTVRAYNEDLDSFMGFILDKDILLSEVNVITIQEYQVYLAKNFANRTIARKLSILKRLISFGYFANFYSFSMVEYIDTPKKAKFLTSETAEKGKNERRRLDLEDALIIIDALEKVVITKKIYRDVLITRNKLIGFILLTAGLRASEIVKLKWSDILIRKDRRNDTVSFSLDFNGKGNKPRKVPLYEKAVEALYAYRNSLCTTYSLYSEDFRGDDRPIFVSTSRTNYKEDMPHMSYNALYKLIKQAVTIAEANERVSPHWFRHTFVTQLLEQDVPLAIVKDLAGHSDIATTNLYIESMNDNVVNREYSKVDFGI</sequence>
<proteinExistence type="inferred from homology"/>
<keyword evidence="2" id="KW-0229">DNA integration</keyword>
<dbReference type="GO" id="GO:0006310">
    <property type="term" value="P:DNA recombination"/>
    <property type="evidence" value="ECO:0007669"/>
    <property type="project" value="UniProtKB-KW"/>
</dbReference>
<dbReference type="CDD" id="cd00397">
    <property type="entry name" value="DNA_BRE_C"/>
    <property type="match status" value="1"/>
</dbReference>
<dbReference type="EMBL" id="CP045273">
    <property type="protein sequence ID" value="QJX80652.1"/>
    <property type="molecule type" value="Genomic_DNA"/>
</dbReference>
<gene>
    <name evidence="8" type="ORF">FDZ14_31675</name>
</gene>
<evidence type="ECO:0000256" key="1">
    <source>
        <dbReference type="ARBA" id="ARBA00008857"/>
    </source>
</evidence>
<dbReference type="InterPro" id="IPR050090">
    <property type="entry name" value="Tyrosine_recombinase_XerCD"/>
</dbReference>
<evidence type="ECO:0000259" key="6">
    <source>
        <dbReference type="PROSITE" id="PS51898"/>
    </source>
</evidence>
<dbReference type="Gene3D" id="1.10.443.10">
    <property type="entry name" value="Intergrase catalytic core"/>
    <property type="match status" value="1"/>
</dbReference>
<evidence type="ECO:0000259" key="7">
    <source>
        <dbReference type="PROSITE" id="PS51900"/>
    </source>
</evidence>
<dbReference type="PANTHER" id="PTHR30349:SF41">
    <property type="entry name" value="INTEGRASE_RECOMBINASE PROTEIN MJ0367-RELATED"/>
    <property type="match status" value="1"/>
</dbReference>
<comment type="similarity">
    <text evidence="1">Belongs to the 'phage' integrase family.</text>
</comment>
<evidence type="ECO:0000256" key="4">
    <source>
        <dbReference type="ARBA" id="ARBA00023172"/>
    </source>
</evidence>
<evidence type="ECO:0000313" key="8">
    <source>
        <dbReference type="EMBL" id="QJX80652.1"/>
    </source>
</evidence>
<dbReference type="PANTHER" id="PTHR30349">
    <property type="entry name" value="PHAGE INTEGRASE-RELATED"/>
    <property type="match status" value="1"/>
</dbReference>
<dbReference type="InterPro" id="IPR013762">
    <property type="entry name" value="Integrase-like_cat_sf"/>
</dbReference>
<keyword evidence="4" id="KW-0233">DNA recombination</keyword>
<dbReference type="GO" id="GO:0015074">
    <property type="term" value="P:DNA integration"/>
    <property type="evidence" value="ECO:0007669"/>
    <property type="project" value="UniProtKB-KW"/>
</dbReference>
<dbReference type="Proteomes" id="UP000501076">
    <property type="component" value="Plasmid pFDU301A"/>
</dbReference>
<dbReference type="Pfam" id="PF00589">
    <property type="entry name" value="Phage_integrase"/>
    <property type="match status" value="1"/>
</dbReference>
<dbReference type="AlphaFoldDB" id="A0A6M6E120"/>
<evidence type="ECO:0000256" key="3">
    <source>
        <dbReference type="ARBA" id="ARBA00023125"/>
    </source>
</evidence>
<feature type="domain" description="Tyr recombinase" evidence="6">
    <location>
        <begin position="139"/>
        <end position="352"/>
    </location>
</feature>